<dbReference type="FunFam" id="3.40.50.10380:FF:000004">
    <property type="entry name" value="Malic enzyme"/>
    <property type="match status" value="1"/>
</dbReference>
<dbReference type="PANTHER" id="PTHR23406:SF79">
    <property type="entry name" value="MALATE DEHYDROGENASE (OXALOACETATE-DECARBOXYLATING)"/>
    <property type="match status" value="1"/>
</dbReference>
<feature type="binding site" evidence="5">
    <location>
        <position position="494"/>
    </location>
    <ligand>
        <name>(S)-malate</name>
        <dbReference type="ChEBI" id="CHEBI:15589"/>
    </ligand>
</feature>
<feature type="active site" description="Proton acceptor" evidence="4">
    <location>
        <position position="176"/>
    </location>
</feature>
<dbReference type="InterPro" id="IPR037062">
    <property type="entry name" value="Malic_N_dom_sf"/>
</dbReference>
<feature type="domain" description="Malic enzyme N-terminal" evidence="9">
    <location>
        <begin position="82"/>
        <end position="263"/>
    </location>
</feature>
<dbReference type="InterPro" id="IPR036291">
    <property type="entry name" value="NAD(P)-bd_dom_sf"/>
</dbReference>
<comment type="cofactor">
    <cofactor evidence="1">
        <name>Mn(2+)</name>
        <dbReference type="ChEBI" id="CHEBI:29035"/>
    </cofactor>
</comment>
<feature type="binding site" evidence="6">
    <location>
        <position position="249"/>
    </location>
    <ligand>
        <name>a divalent metal cation</name>
        <dbReference type="ChEBI" id="CHEBI:60240"/>
    </ligand>
</feature>
<keyword evidence="7" id="KW-0560">Oxidoreductase</keyword>
<dbReference type="InterPro" id="IPR046346">
    <property type="entry name" value="Aminoacid_DH-like_N_sf"/>
</dbReference>
<dbReference type="GO" id="GO:0046872">
    <property type="term" value="F:metal ion binding"/>
    <property type="evidence" value="ECO:0007669"/>
    <property type="project" value="UniProtKB-KW"/>
</dbReference>
<feature type="binding site" evidence="6">
    <location>
        <position position="248"/>
    </location>
    <ligand>
        <name>a divalent metal cation</name>
        <dbReference type="ChEBI" id="CHEBI:60240"/>
    </ligand>
</feature>
<evidence type="ECO:0000256" key="4">
    <source>
        <dbReference type="PIRSR" id="PIRSR000106-1"/>
    </source>
</evidence>
<dbReference type="GO" id="GO:0051287">
    <property type="term" value="F:NAD binding"/>
    <property type="evidence" value="ECO:0007669"/>
    <property type="project" value="InterPro"/>
</dbReference>
<keyword evidence="3 6" id="KW-0479">Metal-binding</keyword>
<dbReference type="Proteomes" id="UP001301350">
    <property type="component" value="Unassembled WGS sequence"/>
</dbReference>
<feature type="domain" description="Malic enzyme NAD-binding" evidence="8">
    <location>
        <begin position="273"/>
        <end position="563"/>
    </location>
</feature>
<dbReference type="Pfam" id="PF03949">
    <property type="entry name" value="Malic_M"/>
    <property type="match status" value="1"/>
</dbReference>
<protein>
    <recommendedName>
        <fullName evidence="7">Malic enzyme</fullName>
    </recommendedName>
</protein>
<evidence type="ECO:0000313" key="10">
    <source>
        <dbReference type="EMBL" id="KAK4536685.1"/>
    </source>
</evidence>
<comment type="caution">
    <text evidence="10">The sequence shown here is derived from an EMBL/GenBank/DDBJ whole genome shotgun (WGS) entry which is preliminary data.</text>
</comment>
<dbReference type="PRINTS" id="PR00072">
    <property type="entry name" value="MALOXRDTASE"/>
</dbReference>
<comment type="cofactor">
    <cofactor evidence="6">
        <name>Mg(2+)</name>
        <dbReference type="ChEBI" id="CHEBI:18420"/>
    </cofactor>
    <cofactor evidence="6">
        <name>Mn(2+)</name>
        <dbReference type="ChEBI" id="CHEBI:29035"/>
    </cofactor>
    <text evidence="6">Divalent metal cations. Prefers magnesium or manganese.</text>
</comment>
<dbReference type="SUPFAM" id="SSF53223">
    <property type="entry name" value="Aminoacid dehydrogenase-like, N-terminal domain"/>
    <property type="match status" value="1"/>
</dbReference>
<gene>
    <name evidence="10" type="ORF">CDCA_CDCA09G2710</name>
</gene>
<dbReference type="PROSITE" id="PS00331">
    <property type="entry name" value="MALIC_ENZYMES"/>
    <property type="match status" value="1"/>
</dbReference>
<dbReference type="InterPro" id="IPR012301">
    <property type="entry name" value="Malic_N_dom"/>
</dbReference>
<dbReference type="GO" id="GO:0004473">
    <property type="term" value="F:malate dehydrogenase (decarboxylating) (NADP+) activity"/>
    <property type="evidence" value="ECO:0007669"/>
    <property type="project" value="TreeGrafter"/>
</dbReference>
<dbReference type="Gene3D" id="3.40.50.10380">
    <property type="entry name" value="Malic enzyme, N-terminal domain"/>
    <property type="match status" value="1"/>
</dbReference>
<evidence type="ECO:0000256" key="6">
    <source>
        <dbReference type="PIRSR" id="PIRSR000106-3"/>
    </source>
</evidence>
<dbReference type="InterPro" id="IPR001891">
    <property type="entry name" value="Malic_OxRdtase"/>
</dbReference>
<sequence>MSSAKQRAPIWEQTRLRGVELLRNPRLNRGMAFTEEERERLGLRGLLPARVLDMEAQKMRIMENLRRCATDLDRYVQLISLLQRNEALFFRVLIDNVTELMPYVYTPTVGEACQRFGHIFKTPRGLFISYADRGRVRQLLDNWPEADVSVIVATDGERILGLGDLGASGMGIPIGKLLLYVACGGIMPEKTLPVMLDVGTENFEMLDDPLYPGLLQRRVRGEEYDAFVEEFVLAVKDKWGEKCLIQWEDFANANAFRLLQRFRHVQCSFNDDIQGTAAVALAGLLGALRMPRVPSQLRQHRFLFYGAGSAGLGIADLIVAYMLKHGEAADEAEARERCWFVDSKGLIYRGRALVTDEKARYAHAVPAERLLEHGTAADGGHGNVAAADGARTTPQRRIELEDAVRMLRPTGLIGVSTIPKAFTHSILSYMASYQERPIVFALSNPTSKSECTAREAYEFTDARAVFASGSPFDPVVIRAEGGAEEQRFLPGQANNSYCFPGCGFGVVMAGATCFTDAMFLDAANAVAGMVQAEDLESGRVFPPLEKIREVSARIAVAVANEAHRAGYATKSGSGPKGTFTFEDACQWQYDPVYGI</sequence>
<evidence type="ECO:0000256" key="2">
    <source>
        <dbReference type="ARBA" id="ARBA00008785"/>
    </source>
</evidence>
<dbReference type="SMART" id="SM00919">
    <property type="entry name" value="Malic_M"/>
    <property type="match status" value="1"/>
</dbReference>
<evidence type="ECO:0000256" key="5">
    <source>
        <dbReference type="PIRSR" id="PIRSR000106-2"/>
    </source>
</evidence>
<evidence type="ECO:0000313" key="11">
    <source>
        <dbReference type="Proteomes" id="UP001301350"/>
    </source>
</evidence>
<reference evidence="10 11" key="1">
    <citation type="submission" date="2022-07" db="EMBL/GenBank/DDBJ databases">
        <title>Genome-wide signatures of adaptation to extreme environments.</title>
        <authorList>
            <person name="Cho C.H."/>
            <person name="Yoon H.S."/>
        </authorList>
    </citation>
    <scope>NUCLEOTIDE SEQUENCE [LARGE SCALE GENOMIC DNA]</scope>
    <source>
        <strain evidence="10 11">DBV 063 E5</strain>
    </source>
</reference>
<evidence type="ECO:0000259" key="9">
    <source>
        <dbReference type="SMART" id="SM01274"/>
    </source>
</evidence>
<comment type="similarity">
    <text evidence="2 7">Belongs to the malic enzymes family.</text>
</comment>
<feature type="binding site" evidence="5">
    <location>
        <position position="444"/>
    </location>
    <ligand>
        <name>(S)-malate</name>
        <dbReference type="ChEBI" id="CHEBI:15589"/>
    </ligand>
</feature>
<evidence type="ECO:0000259" key="8">
    <source>
        <dbReference type="SMART" id="SM00919"/>
    </source>
</evidence>
<feature type="active site" description="Proton donor" evidence="4">
    <location>
        <position position="105"/>
    </location>
</feature>
<evidence type="ECO:0000256" key="1">
    <source>
        <dbReference type="ARBA" id="ARBA00001936"/>
    </source>
</evidence>
<dbReference type="PIRSF" id="PIRSF000106">
    <property type="entry name" value="ME"/>
    <property type="match status" value="1"/>
</dbReference>
<name>A0AAV9IX66_CYACA</name>
<dbReference type="EMBL" id="JANCYW010000009">
    <property type="protein sequence ID" value="KAK4536685.1"/>
    <property type="molecule type" value="Genomic_DNA"/>
</dbReference>
<dbReference type="GO" id="GO:0006108">
    <property type="term" value="P:malate metabolic process"/>
    <property type="evidence" value="ECO:0007669"/>
    <property type="project" value="TreeGrafter"/>
</dbReference>
<dbReference type="SUPFAM" id="SSF51735">
    <property type="entry name" value="NAD(P)-binding Rossmann-fold domains"/>
    <property type="match status" value="1"/>
</dbReference>
<dbReference type="Pfam" id="PF00390">
    <property type="entry name" value="malic"/>
    <property type="match status" value="1"/>
</dbReference>
<proteinExistence type="inferred from homology"/>
<dbReference type="AlphaFoldDB" id="A0AAV9IX66"/>
<dbReference type="InterPro" id="IPR012302">
    <property type="entry name" value="Malic_NAD-bd"/>
</dbReference>
<accession>A0AAV9IX66</accession>
<organism evidence="10 11">
    <name type="scientific">Cyanidium caldarium</name>
    <name type="common">Red alga</name>
    <dbReference type="NCBI Taxonomy" id="2771"/>
    <lineage>
        <taxon>Eukaryota</taxon>
        <taxon>Rhodophyta</taxon>
        <taxon>Bangiophyceae</taxon>
        <taxon>Cyanidiales</taxon>
        <taxon>Cyanidiaceae</taxon>
        <taxon>Cyanidium</taxon>
    </lineage>
</organism>
<dbReference type="NCBIfam" id="NF010052">
    <property type="entry name" value="PRK13529.1"/>
    <property type="match status" value="1"/>
</dbReference>
<evidence type="ECO:0000256" key="3">
    <source>
        <dbReference type="ARBA" id="ARBA00022723"/>
    </source>
</evidence>
<dbReference type="SMART" id="SM01274">
    <property type="entry name" value="malic"/>
    <property type="match status" value="1"/>
</dbReference>
<evidence type="ECO:0000256" key="7">
    <source>
        <dbReference type="RuleBase" id="RU003426"/>
    </source>
</evidence>
<keyword evidence="11" id="KW-1185">Reference proteome</keyword>
<dbReference type="PANTHER" id="PTHR23406">
    <property type="entry name" value="MALIC ENZYME-RELATED"/>
    <property type="match status" value="1"/>
</dbReference>
<dbReference type="Gene3D" id="3.40.50.720">
    <property type="entry name" value="NAD(P)-binding Rossmann-like Domain"/>
    <property type="match status" value="1"/>
</dbReference>
<feature type="binding site" evidence="5">
    <location>
        <position position="158"/>
    </location>
    <ligand>
        <name>(S)-malate</name>
        <dbReference type="ChEBI" id="CHEBI:15589"/>
    </ligand>
</feature>
<dbReference type="InterPro" id="IPR015884">
    <property type="entry name" value="Malic_enzyme_CS"/>
</dbReference>
<feature type="binding site" evidence="6">
    <location>
        <position position="272"/>
    </location>
    <ligand>
        <name>a divalent metal cation</name>
        <dbReference type="ChEBI" id="CHEBI:60240"/>
    </ligand>
</feature>